<keyword evidence="7" id="KW-1185">Reference proteome</keyword>
<comment type="similarity">
    <text evidence="1">Belongs to the low molecular weight phosphotyrosine protein phosphatase family.</text>
</comment>
<dbReference type="Proteomes" id="UP000092583">
    <property type="component" value="Unassembled WGS sequence"/>
</dbReference>
<dbReference type="InterPro" id="IPR023485">
    <property type="entry name" value="Ptyr_pPase"/>
</dbReference>
<dbReference type="SUPFAM" id="SSF52788">
    <property type="entry name" value="Phosphotyrosine protein phosphatases I"/>
    <property type="match status" value="1"/>
</dbReference>
<dbReference type="CDD" id="cd16343">
    <property type="entry name" value="LMWPTP"/>
    <property type="match status" value="1"/>
</dbReference>
<reference evidence="6 7" key="1">
    <citation type="submission" date="2013-07" db="EMBL/GenBank/DDBJ databases">
        <title>The Genome Sequence of Kwoniella mangroviensis CBS10435.</title>
        <authorList>
            <consortium name="The Broad Institute Genome Sequencing Platform"/>
            <person name="Cuomo C."/>
            <person name="Litvintseva A."/>
            <person name="Chen Y."/>
            <person name="Heitman J."/>
            <person name="Sun S."/>
            <person name="Springer D."/>
            <person name="Dromer F."/>
            <person name="Young S.K."/>
            <person name="Zeng Q."/>
            <person name="Gargeya S."/>
            <person name="Fitzgerald M."/>
            <person name="Abouelleil A."/>
            <person name="Alvarado L."/>
            <person name="Berlin A.M."/>
            <person name="Chapman S.B."/>
            <person name="Dewar J."/>
            <person name="Goldberg J."/>
            <person name="Griggs A."/>
            <person name="Gujja S."/>
            <person name="Hansen M."/>
            <person name="Howarth C."/>
            <person name="Imamovic A."/>
            <person name="Larimer J."/>
            <person name="McCowan C."/>
            <person name="Murphy C."/>
            <person name="Pearson M."/>
            <person name="Priest M."/>
            <person name="Roberts A."/>
            <person name="Saif S."/>
            <person name="Shea T."/>
            <person name="Sykes S."/>
            <person name="Wortman J."/>
            <person name="Nusbaum C."/>
            <person name="Birren B."/>
        </authorList>
    </citation>
    <scope>NUCLEOTIDE SEQUENCE [LARGE SCALE GENOMIC DNA]</scope>
    <source>
        <strain evidence="6 7">CBS 10435</strain>
    </source>
</reference>
<feature type="domain" description="Phosphotyrosine protein phosphatase I" evidence="5">
    <location>
        <begin position="10"/>
        <end position="170"/>
    </location>
</feature>
<organism evidence="6 7">
    <name type="scientific">Kwoniella mangroviensis CBS 10435</name>
    <dbReference type="NCBI Taxonomy" id="1331196"/>
    <lineage>
        <taxon>Eukaryota</taxon>
        <taxon>Fungi</taxon>
        <taxon>Dikarya</taxon>
        <taxon>Basidiomycota</taxon>
        <taxon>Agaricomycotina</taxon>
        <taxon>Tremellomycetes</taxon>
        <taxon>Tremellales</taxon>
        <taxon>Cryptococcaceae</taxon>
        <taxon>Kwoniella</taxon>
    </lineage>
</organism>
<feature type="active site" description="Nucleophile" evidence="4">
    <location>
        <position position="16"/>
    </location>
</feature>
<dbReference type="AlphaFoldDB" id="A0A1B9IKB6"/>
<dbReference type="InterPro" id="IPR050438">
    <property type="entry name" value="LMW_PTPase"/>
</dbReference>
<keyword evidence="3" id="KW-0904">Protein phosphatase</keyword>
<evidence type="ECO:0000313" key="6">
    <source>
        <dbReference type="EMBL" id="OCF55814.1"/>
    </source>
</evidence>
<dbReference type="OrthoDB" id="3388at2759"/>
<dbReference type="PANTHER" id="PTHR11717">
    <property type="entry name" value="LOW MOLECULAR WEIGHT PROTEIN TYROSINE PHOSPHATASE"/>
    <property type="match status" value="1"/>
</dbReference>
<dbReference type="EMBL" id="KI669465">
    <property type="protein sequence ID" value="OCF55814.1"/>
    <property type="molecule type" value="Genomic_DNA"/>
</dbReference>
<evidence type="ECO:0000259" key="5">
    <source>
        <dbReference type="SMART" id="SM00226"/>
    </source>
</evidence>
<keyword evidence="2" id="KW-0378">Hydrolase</keyword>
<dbReference type="GO" id="GO:0004725">
    <property type="term" value="F:protein tyrosine phosphatase activity"/>
    <property type="evidence" value="ECO:0007669"/>
    <property type="project" value="InterPro"/>
</dbReference>
<gene>
    <name evidence="6" type="ORF">L486_06567</name>
</gene>
<dbReference type="InterPro" id="IPR036196">
    <property type="entry name" value="Ptyr_pPase_sf"/>
</dbReference>
<evidence type="ECO:0000313" key="7">
    <source>
        <dbReference type="Proteomes" id="UP000092583"/>
    </source>
</evidence>
<protein>
    <submittedName>
        <fullName evidence="6">Phosphotyrosine protein phosphatase</fullName>
    </submittedName>
</protein>
<dbReference type="PRINTS" id="PR00719">
    <property type="entry name" value="LMWPTPASE"/>
</dbReference>
<sequence>MTKQHQRETINVLMVCLGICRSPMAEAVLKHEITIHPSINDKFDISVDSAGTGAYHEGEEADDRTIAVCKKHGIKADSIARAVVKDDFNKFDYILAMDKSNLQTLLHRQPTSSPSQISLFGSFSPSISIAQQGKSNTKAEAISDPYYGGRDGFESSFRMCTEFAKGFLEYLERERS</sequence>
<dbReference type="SMART" id="SM00226">
    <property type="entry name" value="LMWPc"/>
    <property type="match status" value="1"/>
</dbReference>
<feature type="active site" evidence="4">
    <location>
        <position position="21"/>
    </location>
</feature>
<feature type="active site" description="Proton donor" evidence="4">
    <location>
        <position position="144"/>
    </location>
</feature>
<reference evidence="7" key="2">
    <citation type="submission" date="2013-12" db="EMBL/GenBank/DDBJ databases">
        <title>Evolution of pathogenesis and genome organization in the Tremellales.</title>
        <authorList>
            <person name="Cuomo C."/>
            <person name="Litvintseva A."/>
            <person name="Heitman J."/>
            <person name="Chen Y."/>
            <person name="Sun S."/>
            <person name="Springer D."/>
            <person name="Dromer F."/>
            <person name="Young S."/>
            <person name="Zeng Q."/>
            <person name="Chapman S."/>
            <person name="Gujja S."/>
            <person name="Saif S."/>
            <person name="Birren B."/>
        </authorList>
    </citation>
    <scope>NUCLEOTIDE SEQUENCE [LARGE SCALE GENOMIC DNA]</scope>
    <source>
        <strain evidence="7">CBS 10435</strain>
    </source>
</reference>
<proteinExistence type="inferred from homology"/>
<dbReference type="InterPro" id="IPR017867">
    <property type="entry name" value="Tyr_phospatase_low_mol_wt"/>
</dbReference>
<dbReference type="STRING" id="1331196.A0A1B9IKB6"/>
<evidence type="ECO:0000256" key="2">
    <source>
        <dbReference type="ARBA" id="ARBA00022801"/>
    </source>
</evidence>
<evidence type="ECO:0000256" key="1">
    <source>
        <dbReference type="ARBA" id="ARBA00011063"/>
    </source>
</evidence>
<name>A0A1B9IKB6_9TREE</name>
<dbReference type="Pfam" id="PF01451">
    <property type="entry name" value="LMWPc"/>
    <property type="match status" value="1"/>
</dbReference>
<dbReference type="Gene3D" id="3.40.50.2300">
    <property type="match status" value="1"/>
</dbReference>
<accession>A0A1B9IKB6</accession>
<dbReference type="PANTHER" id="PTHR11717:SF7">
    <property type="entry name" value="LOW MOLECULAR WEIGHT PHOSPHOTYROSINE PROTEIN PHOSPHATASE"/>
    <property type="match status" value="1"/>
</dbReference>
<evidence type="ECO:0000256" key="3">
    <source>
        <dbReference type="ARBA" id="ARBA00022912"/>
    </source>
</evidence>
<evidence type="ECO:0000256" key="4">
    <source>
        <dbReference type="PIRSR" id="PIRSR617867-1"/>
    </source>
</evidence>